<evidence type="ECO:0000313" key="5">
    <source>
        <dbReference type="Proteomes" id="UP000613768"/>
    </source>
</evidence>
<dbReference type="RefSeq" id="WP_192031220.1">
    <property type="nucleotide sequence ID" value="NZ_JACYTR010000065.1"/>
</dbReference>
<protein>
    <submittedName>
        <fullName evidence="4">Endonuclease/exonuclease/phosphatase family protein</fullName>
    </submittedName>
</protein>
<dbReference type="Pfam" id="PF03372">
    <property type="entry name" value="Exo_endo_phos"/>
    <property type="match status" value="1"/>
</dbReference>
<feature type="signal peptide" evidence="2">
    <location>
        <begin position="1"/>
        <end position="19"/>
    </location>
</feature>
<name>A0AAW3ZRV2_9GAMM</name>
<gene>
    <name evidence="4" type="ORF">IFO71_18790</name>
</gene>
<keyword evidence="5" id="KW-1185">Reference proteome</keyword>
<keyword evidence="2" id="KW-0732">Signal</keyword>
<evidence type="ECO:0000259" key="3">
    <source>
        <dbReference type="Pfam" id="PF03372"/>
    </source>
</evidence>
<dbReference type="SUPFAM" id="SSF56219">
    <property type="entry name" value="DNase I-like"/>
    <property type="match status" value="1"/>
</dbReference>
<dbReference type="InterPro" id="IPR005135">
    <property type="entry name" value="Endo/exonuclease/phosphatase"/>
</dbReference>
<feature type="chain" id="PRO_5043419507" evidence="2">
    <location>
        <begin position="20"/>
        <end position="406"/>
    </location>
</feature>
<proteinExistence type="predicted"/>
<comment type="caution">
    <text evidence="4">The sequence shown here is derived from an EMBL/GenBank/DDBJ whole genome shotgun (WGS) entry which is preliminary data.</text>
</comment>
<accession>A0AAW3ZRV2</accession>
<organism evidence="4 5">
    <name type="scientific">Pseudomarimonas arenosa</name>
    <dbReference type="NCBI Taxonomy" id="2774145"/>
    <lineage>
        <taxon>Bacteria</taxon>
        <taxon>Pseudomonadati</taxon>
        <taxon>Pseudomonadota</taxon>
        <taxon>Gammaproteobacteria</taxon>
        <taxon>Lysobacterales</taxon>
        <taxon>Lysobacteraceae</taxon>
        <taxon>Pseudomarimonas</taxon>
    </lineage>
</organism>
<evidence type="ECO:0000313" key="4">
    <source>
        <dbReference type="EMBL" id="MBD8527799.1"/>
    </source>
</evidence>
<keyword evidence="4" id="KW-0255">Endonuclease</keyword>
<reference evidence="4 5" key="1">
    <citation type="submission" date="2020-09" db="EMBL/GenBank/DDBJ databases">
        <title>Pseudoxanthomonas sp. CAU 1598 isolated from sand of Yaerae Beach.</title>
        <authorList>
            <person name="Kim W."/>
        </authorList>
    </citation>
    <scope>NUCLEOTIDE SEQUENCE [LARGE SCALE GENOMIC DNA]</scope>
    <source>
        <strain evidence="4 5">CAU 1598</strain>
    </source>
</reference>
<feature type="region of interest" description="Disordered" evidence="1">
    <location>
        <begin position="316"/>
        <end position="343"/>
    </location>
</feature>
<feature type="domain" description="Endonuclease/exonuclease/phosphatase" evidence="3">
    <location>
        <begin position="41"/>
        <end position="389"/>
    </location>
</feature>
<dbReference type="InterPro" id="IPR036691">
    <property type="entry name" value="Endo/exonu/phosph_ase_sf"/>
</dbReference>
<sequence length="406" mass="45457">MFRSPLCALLIALSMAADGAPLAEESMTVAAEAPTTVRVATFNTSLNDDRGQLIERLRHGHNEARRVAAVIQRVRPDVLLLNEFDFDQEQQAAELFQRRYLEVGQFGEQPIHYAYRFTDEVNTGVASGLDINGDGKVEGPNDAWGFGFHPGQFGMLVLSRYPLDSAQLRSFRKFLWHRLPDAHRPMQPDSDPPRPFHDERTWRQLRLSSKSHWDLPVDTPVGRIHLLLSHPTPPVFDGKEDLNGLRNRDELGFWRHYLDSDQAQPWLVDDQGRRGPLSADARFIVMGDLNNDPGDGSGYSAAIEALLQHPRTARFDAPQSLGGEESARLSRLKPGDTPARTHTASFGSLAGNLRVDFVIPSAEFTVLNAGVFWPTTAEPEHQWLSATDHRMVWVDLSVKDASSEEN</sequence>
<evidence type="ECO:0000256" key="1">
    <source>
        <dbReference type="SAM" id="MobiDB-lite"/>
    </source>
</evidence>
<evidence type="ECO:0000256" key="2">
    <source>
        <dbReference type="SAM" id="SignalP"/>
    </source>
</evidence>
<dbReference type="AlphaFoldDB" id="A0AAW3ZRV2"/>
<dbReference type="EMBL" id="JACYTR010000065">
    <property type="protein sequence ID" value="MBD8527799.1"/>
    <property type="molecule type" value="Genomic_DNA"/>
</dbReference>
<keyword evidence="4" id="KW-0378">Hydrolase</keyword>
<dbReference type="GO" id="GO:0004519">
    <property type="term" value="F:endonuclease activity"/>
    <property type="evidence" value="ECO:0007669"/>
    <property type="project" value="UniProtKB-KW"/>
</dbReference>
<keyword evidence="4" id="KW-0540">Nuclease</keyword>
<dbReference type="Gene3D" id="3.60.10.10">
    <property type="entry name" value="Endonuclease/exonuclease/phosphatase"/>
    <property type="match status" value="1"/>
</dbReference>
<dbReference type="Proteomes" id="UP000613768">
    <property type="component" value="Unassembled WGS sequence"/>
</dbReference>